<feature type="compositionally biased region" description="Polar residues" evidence="1">
    <location>
        <begin position="1540"/>
        <end position="1568"/>
    </location>
</feature>
<evidence type="ECO:0000313" key="3">
    <source>
        <dbReference type="EMBL" id="OEU22639.1"/>
    </source>
</evidence>
<organism evidence="3 4">
    <name type="scientific">Fragilariopsis cylindrus CCMP1102</name>
    <dbReference type="NCBI Taxonomy" id="635003"/>
    <lineage>
        <taxon>Eukaryota</taxon>
        <taxon>Sar</taxon>
        <taxon>Stramenopiles</taxon>
        <taxon>Ochrophyta</taxon>
        <taxon>Bacillariophyta</taxon>
        <taxon>Bacillariophyceae</taxon>
        <taxon>Bacillariophycidae</taxon>
        <taxon>Bacillariales</taxon>
        <taxon>Bacillariaceae</taxon>
        <taxon>Fragilariopsis</taxon>
    </lineage>
</organism>
<feature type="compositionally biased region" description="Basic and acidic residues" evidence="1">
    <location>
        <begin position="770"/>
        <end position="782"/>
    </location>
</feature>
<name>A0A1E7FWX0_9STRA</name>
<reference evidence="3 4" key="1">
    <citation type="submission" date="2016-09" db="EMBL/GenBank/DDBJ databases">
        <title>Extensive genetic diversity and differential bi-allelic expression allows diatom success in the polar Southern Ocean.</title>
        <authorList>
            <consortium name="DOE Joint Genome Institute"/>
            <person name="Mock T."/>
            <person name="Otillar R.P."/>
            <person name="Strauss J."/>
            <person name="Dupont C."/>
            <person name="Frickenhaus S."/>
            <person name="Maumus F."/>
            <person name="Mcmullan M."/>
            <person name="Sanges R."/>
            <person name="Schmutz J."/>
            <person name="Toseland A."/>
            <person name="Valas R."/>
            <person name="Veluchamy A."/>
            <person name="Ward B.J."/>
            <person name="Allen A."/>
            <person name="Barry K."/>
            <person name="Falciatore A."/>
            <person name="Ferrante M."/>
            <person name="Fortunato A.E."/>
            <person name="Gloeckner G."/>
            <person name="Gruber A."/>
            <person name="Hipkin R."/>
            <person name="Janech M."/>
            <person name="Kroth P."/>
            <person name="Leese F."/>
            <person name="Lindquist E."/>
            <person name="Lyon B.R."/>
            <person name="Martin J."/>
            <person name="Mayer C."/>
            <person name="Parker M."/>
            <person name="Quesneville H."/>
            <person name="Raymond J."/>
            <person name="Uhlig C."/>
            <person name="Valentin K.U."/>
            <person name="Worden A.Z."/>
            <person name="Armbrust E.V."/>
            <person name="Bowler C."/>
            <person name="Green B."/>
            <person name="Moulton V."/>
            <person name="Van Oosterhout C."/>
            <person name="Grigoriev I."/>
        </authorList>
    </citation>
    <scope>NUCLEOTIDE SEQUENCE [LARGE SCALE GENOMIC DNA]</scope>
    <source>
        <strain evidence="3 4">CCMP1102</strain>
    </source>
</reference>
<feature type="compositionally biased region" description="Low complexity" evidence="1">
    <location>
        <begin position="1031"/>
        <end position="1048"/>
    </location>
</feature>
<feature type="compositionally biased region" description="Polar residues" evidence="1">
    <location>
        <begin position="1584"/>
        <end position="1599"/>
    </location>
</feature>
<feature type="compositionally biased region" description="Polar residues" evidence="1">
    <location>
        <begin position="958"/>
        <end position="971"/>
    </location>
</feature>
<feature type="compositionally biased region" description="Low complexity" evidence="1">
    <location>
        <begin position="1153"/>
        <end position="1172"/>
    </location>
</feature>
<dbReference type="PANTHER" id="PTHR23092:SF15">
    <property type="entry name" value="INACTIVE NON-CANONICAL POLY(A) RNA POLYMERASE PROTEIN TRF4-2-RELATED"/>
    <property type="match status" value="1"/>
</dbReference>
<feature type="compositionally biased region" description="Polar residues" evidence="1">
    <location>
        <begin position="788"/>
        <end position="799"/>
    </location>
</feature>
<feature type="compositionally biased region" description="Basic and acidic residues" evidence="1">
    <location>
        <begin position="1179"/>
        <end position="1200"/>
    </location>
</feature>
<dbReference type="InParanoid" id="A0A1E7FWX0"/>
<dbReference type="GO" id="GO:1990817">
    <property type="term" value="F:poly(A) RNA polymerase activity"/>
    <property type="evidence" value="ECO:0007669"/>
    <property type="project" value="InterPro"/>
</dbReference>
<feature type="compositionally biased region" description="Basic and acidic residues" evidence="1">
    <location>
        <begin position="1516"/>
        <end position="1537"/>
    </location>
</feature>
<feature type="compositionally biased region" description="Basic and acidic residues" evidence="1">
    <location>
        <begin position="1488"/>
        <end position="1498"/>
    </location>
</feature>
<dbReference type="GO" id="GO:0043634">
    <property type="term" value="P:polyadenylation-dependent ncRNA catabolic process"/>
    <property type="evidence" value="ECO:0007669"/>
    <property type="project" value="TreeGrafter"/>
</dbReference>
<keyword evidence="4" id="KW-1185">Reference proteome</keyword>
<accession>A0A1E7FWX0</accession>
<feature type="region of interest" description="Disordered" evidence="1">
    <location>
        <begin position="1153"/>
        <end position="1214"/>
    </location>
</feature>
<evidence type="ECO:0000313" key="4">
    <source>
        <dbReference type="Proteomes" id="UP000095751"/>
    </source>
</evidence>
<feature type="compositionally biased region" description="Basic and acidic residues" evidence="1">
    <location>
        <begin position="1669"/>
        <end position="1679"/>
    </location>
</feature>
<feature type="region of interest" description="Disordered" evidence="1">
    <location>
        <begin position="926"/>
        <end position="971"/>
    </location>
</feature>
<feature type="compositionally biased region" description="Polar residues" evidence="1">
    <location>
        <begin position="1685"/>
        <end position="1702"/>
    </location>
</feature>
<dbReference type="PANTHER" id="PTHR23092">
    <property type="entry name" value="POLY(A) RNA POLYMERASE"/>
    <property type="match status" value="1"/>
</dbReference>
<dbReference type="Gene3D" id="1.10.1410.10">
    <property type="match status" value="2"/>
</dbReference>
<feature type="compositionally biased region" description="Basic residues" evidence="1">
    <location>
        <begin position="800"/>
        <end position="814"/>
    </location>
</feature>
<feature type="compositionally biased region" description="Polar residues" evidence="1">
    <location>
        <begin position="1443"/>
        <end position="1452"/>
    </location>
</feature>
<feature type="compositionally biased region" description="Polar residues" evidence="1">
    <location>
        <begin position="1305"/>
        <end position="1323"/>
    </location>
</feature>
<feature type="region of interest" description="Disordered" evidence="1">
    <location>
        <begin position="84"/>
        <end position="106"/>
    </location>
</feature>
<evidence type="ECO:0000259" key="2">
    <source>
        <dbReference type="Pfam" id="PF22600"/>
    </source>
</evidence>
<feature type="compositionally biased region" description="Basic and acidic residues" evidence="1">
    <location>
        <begin position="738"/>
        <end position="748"/>
    </location>
</feature>
<sequence length="1888" mass="205832">MSTTEGSESYDWEARIALQIIEKTREEIMMVGIPNTSGVNQKEFEENSLKLDDDKKNANIPIIDIMSMDKDKDDIITMAKIEDSKDEKKTRKEKIKPDDGNNEATDAYRIPNEVIDAKGIPASDTLNDAIEVDAIEVETEVEADVEADIDTDTYTGTDTNTDTNTDAVAIKSTNETGVEGQVSDVALGVNKLGLVSPHKSADTTSASTSPATCGIEAELQSISKKTHNKGVAEVIMDNTFVNQNQKQQPFITINPSYLSSISGEDLLLVFDEIMAMACANDGSELPSFILPDSTSDSWIELIHSYAIDATTILATTNKTKIPIDPDLSIGCPSSTSSTPLLSIPLYLLVISHFQLSLVKSYSAHNTIALSPQIISPSSSSNNNNNIINNNNTIEEIEKPTTMSEVTIEQKDDYQSDWFSVFMDRIRELKKTEPTLVEKVRTKLSSKFPETGTSGESNIDKKCNLENYLLLPLLVVARRLSNRNTNDISMDRSVDTLNNIDSSIEESLPNDWLVVVAKDGLSDEKYTTSTETSMSMQNRDQIITGNTTPADGNEDSAKAVPKLTPSLLGSKKSRKKKKKKKKQAAAAASISTNAKNEEKPAEIMDEDKADIDMKCVEASIEMLPEKSVEKSVEKPDVKKVKIKDAQKIEIKDAQKIKIKEVETQVPLSTTEDATVLELKPVTPNISEDSEESTISSVKSEDEKVQADVIPGKSEVNSGNDLHLSKRDDVTNVVLAQPKTSKEEAEKPINDDQTEDESSNKDNDQGDIWETVEVRPRGRKRIFDKGGNFSAGNMNGQQLANSKKKVPRSKKERNRYQTRRIVKEIIGGVLDAVDEQVQRRRRFSRERPHTRRNQTTLSFMNNNPEDTVKKSFVSGLPQNSNTQLKKGGSLRDILVGGKGSTSKQQHIQKSSTAKVASFSYSERARSLMNLDSNGAPRNISGRNGVKKSEKSSHVTGIKASKTSRTLPADQSTIPTVASTNSAFTPSITNVKQRKSGIAQSFESSTTESVEAQKPKNASSDAEKNASPSPPLPTLLSPGNNNSTSSSVASSLDAPHAGHHGNLSRQSENDVGCHLLDVCDRLSTEISEFMKRREAALEIRRHERGLVLAALEKTLGLIWPGMPSVEMYGSCATNLDLPSSDLDVVVCGLDRPLEAIPSPSNSNSISNSNSASISPKSVGDSSKVEDDAHKEEGLPEIDSHHDLSPYGSDQRYSSHQMSPHHMQMMYGHMSMNAERVLRLAMELEHQPWAVHVKAIPTASVPVIKILADPARLQGAILNGSADWLVQQPMNGQSPTSMPPHGRSDNVDSHSGNQAPKSHYSSQQSSPLWRGADVVNGLLKVDITFEGPEHGGIGSTVFSKQVVQDFSNETELSPECTPHVQVLMVLKELLAQRRLNEPFSGGLSSYALLLLVISMIGERSIIREELEKTELQRRVVAAGGGNSVLRSSSLDSTESTVIEGRKQSSEKSQKMKKVVQTKPEDTGPKYTKAANHGKEGRIDVTKLRNSSSVKNTGKSQESMKTTELKGKSGKPEQVKTTKKEGAVMTSTTTSRKASVPSSSWASIARKTASNPNLPALEGNQDHQEKANSKSNNDTAHNSDAASTNDRKVPKKPNSFADAVTKGKSTPVVPETSIPKKTTSVVKKNEGKKKFDGRKIATTSIVLDPPPSAIDSSTKNEKEEKSLPKENVVTPEQSKEPNNVHSSTLKQSKVHSAPTTDTSSFPQGFHDVIEVLCSGETTPGKLLMHFLLFYGQHFEAQSTAIDYSGTHQRDAVVNDNGYSVRSSYLQRRNAGSYDPITGMLTVDPIVVYDPLEGAENNNVARSCFAWSSIRWVFAQSYMTLSSAAEMNATTSSEGTRNRATTSAGGEGPTYGHDESGHVVVDPSSPLLELLLSF</sequence>
<feature type="compositionally biased region" description="Polar residues" evidence="1">
    <location>
        <begin position="1842"/>
        <end position="1858"/>
    </location>
</feature>
<dbReference type="Gene3D" id="3.30.460.10">
    <property type="entry name" value="Beta Polymerase, domain 2"/>
    <property type="match status" value="1"/>
</dbReference>
<feature type="compositionally biased region" description="Basic and acidic residues" evidence="1">
    <location>
        <begin position="1638"/>
        <end position="1650"/>
    </location>
</feature>
<dbReference type="InterPro" id="IPR045862">
    <property type="entry name" value="Trf4-like"/>
</dbReference>
<dbReference type="InterPro" id="IPR043519">
    <property type="entry name" value="NT_sf"/>
</dbReference>
<feature type="domain" description="Poly(A) RNA polymerase mitochondrial-like central palm" evidence="2">
    <location>
        <begin position="1097"/>
        <end position="1268"/>
    </location>
</feature>
<feature type="compositionally biased region" description="Low complexity" evidence="1">
    <location>
        <begin position="583"/>
        <end position="593"/>
    </location>
</feature>
<feature type="region of interest" description="Disordered" evidence="1">
    <location>
        <begin position="1283"/>
        <end position="1323"/>
    </location>
</feature>
<feature type="compositionally biased region" description="Polar residues" evidence="1">
    <location>
        <begin position="526"/>
        <end position="549"/>
    </location>
</feature>
<gene>
    <name evidence="3" type="ORF">FRACYDRAFT_232797</name>
</gene>
<dbReference type="Pfam" id="PF22600">
    <property type="entry name" value="MTPAP-like_central"/>
    <property type="match status" value="1"/>
</dbReference>
<feature type="region of interest" description="Disordered" evidence="1">
    <location>
        <begin position="1842"/>
        <end position="1871"/>
    </location>
</feature>
<proteinExistence type="predicted"/>
<dbReference type="SUPFAM" id="SSF81631">
    <property type="entry name" value="PAP/OAS1 substrate-binding domain"/>
    <property type="match status" value="1"/>
</dbReference>
<dbReference type="Proteomes" id="UP000095751">
    <property type="component" value="Unassembled WGS sequence"/>
</dbReference>
<dbReference type="SUPFAM" id="SSF81301">
    <property type="entry name" value="Nucleotidyltransferase"/>
    <property type="match status" value="1"/>
</dbReference>
<dbReference type="EMBL" id="KV784353">
    <property type="protein sequence ID" value="OEU22639.1"/>
    <property type="molecule type" value="Genomic_DNA"/>
</dbReference>
<feature type="compositionally biased region" description="Basic and acidic residues" evidence="1">
    <location>
        <begin position="1455"/>
        <end position="1465"/>
    </location>
</feature>
<feature type="region of interest" description="Disordered" evidence="1">
    <location>
        <begin position="525"/>
        <end position="605"/>
    </location>
</feature>
<feature type="compositionally biased region" description="Polar residues" evidence="1">
    <location>
        <begin position="1499"/>
        <end position="1515"/>
    </location>
</feature>
<evidence type="ECO:0000256" key="1">
    <source>
        <dbReference type="SAM" id="MobiDB-lite"/>
    </source>
</evidence>
<protein>
    <recommendedName>
        <fullName evidence="2">Poly(A) RNA polymerase mitochondrial-like central palm domain-containing protein</fullName>
    </recommendedName>
</protein>
<dbReference type="KEGG" id="fcy:FRACYDRAFT_232797"/>
<feature type="region of interest" description="Disordered" evidence="1">
    <location>
        <begin position="988"/>
        <end position="1064"/>
    </location>
</feature>
<feature type="compositionally biased region" description="Polar residues" evidence="1">
    <location>
        <begin position="995"/>
        <end position="1017"/>
    </location>
</feature>
<feature type="region of interest" description="Disordered" evidence="1">
    <location>
        <begin position="1443"/>
        <end position="1714"/>
    </location>
</feature>
<feature type="compositionally biased region" description="Basic residues" evidence="1">
    <location>
        <begin position="570"/>
        <end position="582"/>
    </location>
</feature>
<dbReference type="GO" id="GO:0005730">
    <property type="term" value="C:nucleolus"/>
    <property type="evidence" value="ECO:0007669"/>
    <property type="project" value="TreeGrafter"/>
</dbReference>
<dbReference type="GO" id="GO:0031499">
    <property type="term" value="C:TRAMP complex"/>
    <property type="evidence" value="ECO:0007669"/>
    <property type="project" value="TreeGrafter"/>
</dbReference>
<feature type="region of interest" description="Disordered" evidence="1">
    <location>
        <begin position="662"/>
        <end position="814"/>
    </location>
</feature>
<dbReference type="GO" id="GO:0003729">
    <property type="term" value="F:mRNA binding"/>
    <property type="evidence" value="ECO:0007669"/>
    <property type="project" value="TreeGrafter"/>
</dbReference>
<dbReference type="InterPro" id="IPR054708">
    <property type="entry name" value="MTPAP-like_central"/>
</dbReference>
<dbReference type="GO" id="GO:0031123">
    <property type="term" value="P:RNA 3'-end processing"/>
    <property type="evidence" value="ECO:0007669"/>
    <property type="project" value="TreeGrafter"/>
</dbReference>
<feature type="compositionally biased region" description="Basic and acidic residues" evidence="1">
    <location>
        <begin position="84"/>
        <end position="99"/>
    </location>
</feature>
<dbReference type="OrthoDB" id="273917at2759"/>